<sequence length="244" mass="25569">MSLAGKQCIVSGGSRGIGLAIARLFAAEGAACTLVGRDRPRLDTAVKTLERGDDDTLQHDISCFDVGTVNGWEKLKASTKHQNCDILVNAAGISQNSFLFATKPSDLDALIATNLMGTVWGCKYFVPKMMKQKGGCIINVSSLLATHGGRGASVYAASKAGVVALTRSLAWEVGRFGIRANVLLPGYVKTDMTEGMDANGELSALIPMGRLGLDTEVAEAALFLATNSYAHNCVLNIDGGLSAT</sequence>
<protein>
    <submittedName>
        <fullName evidence="1">NAD(P)-binding protein</fullName>
    </submittedName>
</protein>
<proteinExistence type="predicted"/>
<dbReference type="EMBL" id="MU393452">
    <property type="protein sequence ID" value="KAI4866977.1"/>
    <property type="molecule type" value="Genomic_DNA"/>
</dbReference>
<accession>A0ACB9Z5J1</accession>
<evidence type="ECO:0000313" key="2">
    <source>
        <dbReference type="Proteomes" id="UP001497700"/>
    </source>
</evidence>
<dbReference type="Proteomes" id="UP001497700">
    <property type="component" value="Unassembled WGS sequence"/>
</dbReference>
<organism evidence="1 2">
    <name type="scientific">Hypoxylon rubiginosum</name>
    <dbReference type="NCBI Taxonomy" id="110542"/>
    <lineage>
        <taxon>Eukaryota</taxon>
        <taxon>Fungi</taxon>
        <taxon>Dikarya</taxon>
        <taxon>Ascomycota</taxon>
        <taxon>Pezizomycotina</taxon>
        <taxon>Sordariomycetes</taxon>
        <taxon>Xylariomycetidae</taxon>
        <taxon>Xylariales</taxon>
        <taxon>Hypoxylaceae</taxon>
        <taxon>Hypoxylon</taxon>
    </lineage>
</organism>
<comment type="caution">
    <text evidence="1">The sequence shown here is derived from an EMBL/GenBank/DDBJ whole genome shotgun (WGS) entry which is preliminary data.</text>
</comment>
<keyword evidence="2" id="KW-1185">Reference proteome</keyword>
<evidence type="ECO:0000313" key="1">
    <source>
        <dbReference type="EMBL" id="KAI4866977.1"/>
    </source>
</evidence>
<name>A0ACB9Z5J1_9PEZI</name>
<gene>
    <name evidence="1" type="ORF">F4820DRAFT_231611</name>
</gene>
<reference evidence="1 2" key="1">
    <citation type="journal article" date="2022" name="New Phytol.">
        <title>Ecological generalism drives hyperdiversity of secondary metabolite gene clusters in xylarialean endophytes.</title>
        <authorList>
            <person name="Franco M.E.E."/>
            <person name="Wisecaver J.H."/>
            <person name="Arnold A.E."/>
            <person name="Ju Y.M."/>
            <person name="Slot J.C."/>
            <person name="Ahrendt S."/>
            <person name="Moore L.P."/>
            <person name="Eastman K.E."/>
            <person name="Scott K."/>
            <person name="Konkel Z."/>
            <person name="Mondo S.J."/>
            <person name="Kuo A."/>
            <person name="Hayes R.D."/>
            <person name="Haridas S."/>
            <person name="Andreopoulos B."/>
            <person name="Riley R."/>
            <person name="LaButti K."/>
            <person name="Pangilinan J."/>
            <person name="Lipzen A."/>
            <person name="Amirebrahimi M."/>
            <person name="Yan J."/>
            <person name="Adam C."/>
            <person name="Keymanesh K."/>
            <person name="Ng V."/>
            <person name="Louie K."/>
            <person name="Northen T."/>
            <person name="Drula E."/>
            <person name="Henrissat B."/>
            <person name="Hsieh H.M."/>
            <person name="Youens-Clark K."/>
            <person name="Lutzoni F."/>
            <person name="Miadlikowska J."/>
            <person name="Eastwood D.C."/>
            <person name="Hamelin R.C."/>
            <person name="Grigoriev I.V."/>
            <person name="U'Ren J.M."/>
        </authorList>
    </citation>
    <scope>NUCLEOTIDE SEQUENCE [LARGE SCALE GENOMIC DNA]</scope>
    <source>
        <strain evidence="1 2">CBS 119005</strain>
    </source>
</reference>